<dbReference type="InParanoid" id="A0A1Z5KJE1"/>
<dbReference type="InterPro" id="IPR029058">
    <property type="entry name" value="AB_hydrolase_fold"/>
</dbReference>
<reference evidence="1 2" key="1">
    <citation type="journal article" date="2015" name="Plant Cell">
        <title>Oil accumulation by the oleaginous diatom Fistulifera solaris as revealed by the genome and transcriptome.</title>
        <authorList>
            <person name="Tanaka T."/>
            <person name="Maeda Y."/>
            <person name="Veluchamy A."/>
            <person name="Tanaka M."/>
            <person name="Abida H."/>
            <person name="Marechal E."/>
            <person name="Bowler C."/>
            <person name="Muto M."/>
            <person name="Sunaga Y."/>
            <person name="Tanaka M."/>
            <person name="Yoshino T."/>
            <person name="Taniguchi T."/>
            <person name="Fukuda Y."/>
            <person name="Nemoto M."/>
            <person name="Matsumoto M."/>
            <person name="Wong P.S."/>
            <person name="Aburatani S."/>
            <person name="Fujibuchi W."/>
        </authorList>
    </citation>
    <scope>NUCLEOTIDE SEQUENCE [LARGE SCALE GENOMIC DNA]</scope>
    <source>
        <strain evidence="1 2">JPCC DA0580</strain>
    </source>
</reference>
<sequence>MFGAKVHFCYNPTKMTNDQDVIGFMNDLTQAGTQKLGRLTLEVESLVQHLREALQKRPNERVVLIAHSQGALITYLAVQQLNTTEIEKLEVLAFGGAAALRTTPRTPFKRCINYYSINDPILFVVPSAAQALRSGLAHEEFCFLSPRVGDPIVDHYLLSPTYKSALEWESQRFQREYQSVVVRRLRSFFLLLTAIAEWISSQLQRLLKSVLLRPVLGATHAVQQKFEQSIRQLVKWMLIYVIRPMQLLCNLIRETVQSWKGEKVDHFVDVNKMEAFED</sequence>
<accession>A0A1Z5KJE1</accession>
<dbReference type="EMBL" id="BDSP01000245">
    <property type="protein sequence ID" value="GAX26414.1"/>
    <property type="molecule type" value="Genomic_DNA"/>
</dbReference>
<dbReference type="Gene3D" id="3.40.50.1820">
    <property type="entry name" value="alpha/beta hydrolase"/>
    <property type="match status" value="1"/>
</dbReference>
<dbReference type="Proteomes" id="UP000198406">
    <property type="component" value="Unassembled WGS sequence"/>
</dbReference>
<proteinExistence type="predicted"/>
<protein>
    <submittedName>
        <fullName evidence="1">Uncharacterized protein</fullName>
    </submittedName>
</protein>
<gene>
    <name evidence="1" type="ORF">FisN_37Hh036</name>
</gene>
<dbReference type="OrthoDB" id="202545at2759"/>
<comment type="caution">
    <text evidence="1">The sequence shown here is derived from an EMBL/GenBank/DDBJ whole genome shotgun (WGS) entry which is preliminary data.</text>
</comment>
<evidence type="ECO:0000313" key="1">
    <source>
        <dbReference type="EMBL" id="GAX26414.1"/>
    </source>
</evidence>
<dbReference type="SUPFAM" id="SSF53474">
    <property type="entry name" value="alpha/beta-Hydrolases"/>
    <property type="match status" value="1"/>
</dbReference>
<keyword evidence="2" id="KW-1185">Reference proteome</keyword>
<dbReference type="AlphaFoldDB" id="A0A1Z5KJE1"/>
<evidence type="ECO:0000313" key="2">
    <source>
        <dbReference type="Proteomes" id="UP000198406"/>
    </source>
</evidence>
<name>A0A1Z5KJE1_FISSO</name>
<organism evidence="1 2">
    <name type="scientific">Fistulifera solaris</name>
    <name type="common">Oleaginous diatom</name>
    <dbReference type="NCBI Taxonomy" id="1519565"/>
    <lineage>
        <taxon>Eukaryota</taxon>
        <taxon>Sar</taxon>
        <taxon>Stramenopiles</taxon>
        <taxon>Ochrophyta</taxon>
        <taxon>Bacillariophyta</taxon>
        <taxon>Bacillariophyceae</taxon>
        <taxon>Bacillariophycidae</taxon>
        <taxon>Naviculales</taxon>
        <taxon>Naviculaceae</taxon>
        <taxon>Fistulifera</taxon>
    </lineage>
</organism>